<dbReference type="InterPro" id="IPR058240">
    <property type="entry name" value="rSAM_sf"/>
</dbReference>
<evidence type="ECO:0000313" key="5">
    <source>
        <dbReference type="EMBL" id="SDO37386.1"/>
    </source>
</evidence>
<gene>
    <name evidence="5" type="ORF">SAMN05660330_00106</name>
</gene>
<dbReference type="GO" id="GO:0003824">
    <property type="term" value="F:catalytic activity"/>
    <property type="evidence" value="ECO:0007669"/>
    <property type="project" value="InterPro"/>
</dbReference>
<dbReference type="GO" id="GO:0046872">
    <property type="term" value="F:metal ion binding"/>
    <property type="evidence" value="ECO:0007669"/>
    <property type="project" value="UniProtKB-KW"/>
</dbReference>
<dbReference type="AlphaFoldDB" id="A0A1H0J103"/>
<dbReference type="Gene3D" id="3.80.30.30">
    <property type="match status" value="1"/>
</dbReference>
<dbReference type="EMBL" id="FNJI01000001">
    <property type="protein sequence ID" value="SDO37386.1"/>
    <property type="molecule type" value="Genomic_DNA"/>
</dbReference>
<evidence type="ECO:0000313" key="6">
    <source>
        <dbReference type="Proteomes" id="UP000199073"/>
    </source>
</evidence>
<evidence type="ECO:0000256" key="3">
    <source>
        <dbReference type="ARBA" id="ARBA00023014"/>
    </source>
</evidence>
<dbReference type="InterPro" id="IPR007197">
    <property type="entry name" value="rSAM"/>
</dbReference>
<proteinExistence type="predicted"/>
<dbReference type="Proteomes" id="UP000199073">
    <property type="component" value="Unassembled WGS sequence"/>
</dbReference>
<dbReference type="InterPro" id="IPR040086">
    <property type="entry name" value="MJ0683-like"/>
</dbReference>
<dbReference type="PANTHER" id="PTHR43432:SF3">
    <property type="entry name" value="SLR0285 PROTEIN"/>
    <property type="match status" value="1"/>
</dbReference>
<reference evidence="5 6" key="1">
    <citation type="submission" date="2016-10" db="EMBL/GenBank/DDBJ databases">
        <authorList>
            <person name="de Groot N.N."/>
        </authorList>
    </citation>
    <scope>NUCLEOTIDE SEQUENCE [LARGE SCALE GENOMIC DNA]</scope>
    <source>
        <strain evidence="5 6">DSM 12130</strain>
    </source>
</reference>
<dbReference type="OrthoDB" id="9785699at2"/>
<sequence length="263" mass="29403">MNTKPIKGTREWAVAEINCSLGCPNDCRYCYARAAALRSGKIAGPGEWKECVVLAQDPALAARRYGGQIMFPSVHDIVEENIDASVKLLKSLLGAGNRVLIVSKPRLACIKSLCAELVEFRDNIQFRFTITARDDAILRFWEPGAPSYRERVASLEYAFAHGFTTSVSVEPMLDFPDVVAMVYQLLPYVSATVWLGKMNKIDERIRTDSARTEEEIARIKKGQADKNICALYHQLKELAQIRWKESIKSVVGLPLVQEPGLDI</sequence>
<dbReference type="STRING" id="91360.SAMN05660330_00106"/>
<keyword evidence="1" id="KW-0479">Metal-binding</keyword>
<dbReference type="Pfam" id="PF04055">
    <property type="entry name" value="Radical_SAM"/>
    <property type="match status" value="1"/>
</dbReference>
<keyword evidence="3" id="KW-0411">Iron-sulfur</keyword>
<dbReference type="GO" id="GO:0051536">
    <property type="term" value="F:iron-sulfur cluster binding"/>
    <property type="evidence" value="ECO:0007669"/>
    <property type="project" value="UniProtKB-KW"/>
</dbReference>
<evidence type="ECO:0000256" key="1">
    <source>
        <dbReference type="ARBA" id="ARBA00022723"/>
    </source>
</evidence>
<evidence type="ECO:0000256" key="2">
    <source>
        <dbReference type="ARBA" id="ARBA00023004"/>
    </source>
</evidence>
<protein>
    <recommendedName>
        <fullName evidence="4">Radical SAM core domain-containing protein</fullName>
    </recommendedName>
</protein>
<name>A0A1H0J103_9BACT</name>
<dbReference type="SUPFAM" id="SSF102114">
    <property type="entry name" value="Radical SAM enzymes"/>
    <property type="match status" value="1"/>
</dbReference>
<organism evidence="5 6">
    <name type="scientific">Desulforhopalus singaporensis</name>
    <dbReference type="NCBI Taxonomy" id="91360"/>
    <lineage>
        <taxon>Bacteria</taxon>
        <taxon>Pseudomonadati</taxon>
        <taxon>Thermodesulfobacteriota</taxon>
        <taxon>Desulfobulbia</taxon>
        <taxon>Desulfobulbales</taxon>
        <taxon>Desulfocapsaceae</taxon>
        <taxon>Desulforhopalus</taxon>
    </lineage>
</organism>
<dbReference type="RefSeq" id="WP_092218685.1">
    <property type="nucleotide sequence ID" value="NZ_FNJI01000001.1"/>
</dbReference>
<accession>A0A1H0J103</accession>
<feature type="domain" description="Radical SAM core" evidence="4">
    <location>
        <begin position="17"/>
        <end position="168"/>
    </location>
</feature>
<keyword evidence="2" id="KW-0408">Iron</keyword>
<dbReference type="SFLD" id="SFLDS00029">
    <property type="entry name" value="Radical_SAM"/>
    <property type="match status" value="1"/>
</dbReference>
<evidence type="ECO:0000259" key="4">
    <source>
        <dbReference type="Pfam" id="PF04055"/>
    </source>
</evidence>
<keyword evidence="6" id="KW-1185">Reference proteome</keyword>
<dbReference type="PANTHER" id="PTHR43432">
    <property type="entry name" value="SLR0285 PROTEIN"/>
    <property type="match status" value="1"/>
</dbReference>